<proteinExistence type="predicted"/>
<comment type="caution">
    <text evidence="2">The sequence shown here is derived from an EMBL/GenBank/DDBJ whole genome shotgun (WGS) entry which is preliminary data.</text>
</comment>
<feature type="chain" id="PRO_5040226647" description="Ricin B lectin domain-containing protein" evidence="1">
    <location>
        <begin position="23"/>
        <end position="189"/>
    </location>
</feature>
<keyword evidence="3" id="KW-1185">Reference proteome</keyword>
<gene>
    <name evidence="2" type="ORF">BGZ65_002788</name>
</gene>
<evidence type="ECO:0000256" key="1">
    <source>
        <dbReference type="SAM" id="SignalP"/>
    </source>
</evidence>
<dbReference type="Proteomes" id="UP000749646">
    <property type="component" value="Unassembled WGS sequence"/>
</dbReference>
<accession>A0A9P6ILK5</accession>
<evidence type="ECO:0000313" key="3">
    <source>
        <dbReference type="Proteomes" id="UP000749646"/>
    </source>
</evidence>
<protein>
    <recommendedName>
        <fullName evidence="4">Ricin B lectin domain-containing protein</fullName>
    </recommendedName>
</protein>
<organism evidence="2 3">
    <name type="scientific">Modicella reniformis</name>
    <dbReference type="NCBI Taxonomy" id="1440133"/>
    <lineage>
        <taxon>Eukaryota</taxon>
        <taxon>Fungi</taxon>
        <taxon>Fungi incertae sedis</taxon>
        <taxon>Mucoromycota</taxon>
        <taxon>Mortierellomycotina</taxon>
        <taxon>Mortierellomycetes</taxon>
        <taxon>Mortierellales</taxon>
        <taxon>Mortierellaceae</taxon>
        <taxon>Modicella</taxon>
    </lineage>
</organism>
<name>A0A9P6ILK5_9FUNG</name>
<keyword evidence="1" id="KW-0732">Signal</keyword>
<reference evidence="2" key="1">
    <citation type="journal article" date="2020" name="Fungal Divers.">
        <title>Resolving the Mortierellaceae phylogeny through synthesis of multi-gene phylogenetics and phylogenomics.</title>
        <authorList>
            <person name="Vandepol N."/>
            <person name="Liber J."/>
            <person name="Desiro A."/>
            <person name="Na H."/>
            <person name="Kennedy M."/>
            <person name="Barry K."/>
            <person name="Grigoriev I.V."/>
            <person name="Miller A.N."/>
            <person name="O'Donnell K."/>
            <person name="Stajich J.E."/>
            <person name="Bonito G."/>
        </authorList>
    </citation>
    <scope>NUCLEOTIDE SEQUENCE</scope>
    <source>
        <strain evidence="2">MES-2147</strain>
    </source>
</reference>
<dbReference type="SUPFAM" id="SSF50370">
    <property type="entry name" value="Ricin B-like lectins"/>
    <property type="match status" value="1"/>
</dbReference>
<dbReference type="EMBL" id="JAAAHW010009813">
    <property type="protein sequence ID" value="KAF9936027.1"/>
    <property type="molecule type" value="Genomic_DNA"/>
</dbReference>
<sequence>MVGRSLLSLLAVATVAMQCVAAIEDGVYRISTDGGQFLTVQDIFSNTPLMLQELFKDSPTQKWRVKNVKNTAVSIQNIRTNFYVAPKNTKAQGDVIQSEEEFHWQLQPKDGKFVIAHTSDTSKAGSLVISRSPEHITPAHVNTQQDGKVNQEWNFSPLDAMWTLKAFLWSLRFGYVQLAASAARFKYAF</sequence>
<dbReference type="AlphaFoldDB" id="A0A9P6ILK5"/>
<dbReference type="InterPro" id="IPR035992">
    <property type="entry name" value="Ricin_B-like_lectins"/>
</dbReference>
<feature type="signal peptide" evidence="1">
    <location>
        <begin position="1"/>
        <end position="22"/>
    </location>
</feature>
<dbReference type="Gene3D" id="2.80.10.50">
    <property type="match status" value="1"/>
</dbReference>
<evidence type="ECO:0000313" key="2">
    <source>
        <dbReference type="EMBL" id="KAF9936027.1"/>
    </source>
</evidence>
<evidence type="ECO:0008006" key="4">
    <source>
        <dbReference type="Google" id="ProtNLM"/>
    </source>
</evidence>